<dbReference type="Proteomes" id="UP000556026">
    <property type="component" value="Unassembled WGS sequence"/>
</dbReference>
<reference evidence="2" key="1">
    <citation type="submission" date="2020-06" db="EMBL/GenBank/DDBJ databases">
        <title>Draft genomic sequence of Geomonas sp. Red330.</title>
        <authorList>
            <person name="Itoh H."/>
            <person name="Zhenxing X."/>
            <person name="Ushijima N."/>
            <person name="Masuda Y."/>
            <person name="Shiratori Y."/>
            <person name="Senoo K."/>
        </authorList>
    </citation>
    <scope>NUCLEOTIDE SEQUENCE [LARGE SCALE GENOMIC DNA]</scope>
    <source>
        <strain evidence="2">Red330</strain>
    </source>
</reference>
<name>A0A6V8ME56_9BACT</name>
<evidence type="ECO:0000313" key="2">
    <source>
        <dbReference type="Proteomes" id="UP000556026"/>
    </source>
</evidence>
<accession>A0A6V8ME56</accession>
<dbReference type="RefSeq" id="WP_183352997.1">
    <property type="nucleotide sequence ID" value="NZ_BLXX01000001.1"/>
</dbReference>
<dbReference type="EMBL" id="BLXX01000001">
    <property type="protein sequence ID" value="GFO58154.1"/>
    <property type="molecule type" value="Genomic_DNA"/>
</dbReference>
<sequence>MDSAKIRIRVGNEISTLASELANRWDKVDMDPESKRHRYLSAQVAICEFIGSTMLERTDNWDWVEPVLRRYLDVTLLEYREAREAGNYESALVRLGRIRFLQMASRRIADTRRMQLFANERKECLSDYRDLVARELQCFLGEYNGTIQRLEAEAGGDNDIRQLMALAPVYLIRDISKKLRTLEDVKTFDESLTDYIETETERYCEARASGDRRSAWAMLARLRFTKTLIRRLANPQRREWLALLETAPPTRH</sequence>
<keyword evidence="2" id="KW-1185">Reference proteome</keyword>
<evidence type="ECO:0000313" key="1">
    <source>
        <dbReference type="EMBL" id="GFO58154.1"/>
    </source>
</evidence>
<organism evidence="1 2">
    <name type="scientific">Geomonas silvestris</name>
    <dbReference type="NCBI Taxonomy" id="2740184"/>
    <lineage>
        <taxon>Bacteria</taxon>
        <taxon>Pseudomonadati</taxon>
        <taxon>Thermodesulfobacteriota</taxon>
        <taxon>Desulfuromonadia</taxon>
        <taxon>Geobacterales</taxon>
        <taxon>Geobacteraceae</taxon>
        <taxon>Geomonas</taxon>
    </lineage>
</organism>
<dbReference type="AlphaFoldDB" id="A0A6V8ME56"/>
<protein>
    <submittedName>
        <fullName evidence="1">Uncharacterized protein</fullName>
    </submittedName>
</protein>
<proteinExistence type="predicted"/>
<comment type="caution">
    <text evidence="1">The sequence shown here is derived from an EMBL/GenBank/DDBJ whole genome shotgun (WGS) entry which is preliminary data.</text>
</comment>
<gene>
    <name evidence="1" type="ORF">GMST_04790</name>
</gene>